<feature type="compositionally biased region" description="Basic and acidic residues" evidence="1">
    <location>
        <begin position="489"/>
        <end position="508"/>
    </location>
</feature>
<comment type="caution">
    <text evidence="3">The sequence shown here is derived from an EMBL/GenBank/DDBJ whole genome shotgun (WGS) entry which is preliminary data.</text>
</comment>
<evidence type="ECO:0000313" key="4">
    <source>
        <dbReference type="Proteomes" id="UP000637628"/>
    </source>
</evidence>
<dbReference type="EMBL" id="BOML01000015">
    <property type="protein sequence ID" value="GIE00464.1"/>
    <property type="molecule type" value="Genomic_DNA"/>
</dbReference>
<feature type="transmembrane region" description="Helical" evidence="2">
    <location>
        <begin position="65"/>
        <end position="85"/>
    </location>
</feature>
<feature type="compositionally biased region" description="Basic and acidic residues" evidence="1">
    <location>
        <begin position="303"/>
        <end position="312"/>
    </location>
</feature>
<protein>
    <submittedName>
        <fullName evidence="3">Uncharacterized protein</fullName>
    </submittedName>
</protein>
<accession>A0ABQ3YSW8</accession>
<evidence type="ECO:0000256" key="1">
    <source>
        <dbReference type="SAM" id="MobiDB-lite"/>
    </source>
</evidence>
<keyword evidence="2" id="KW-1133">Transmembrane helix</keyword>
<name>A0ABQ3YSW8_9ACTN</name>
<feature type="region of interest" description="Disordered" evidence="1">
    <location>
        <begin position="287"/>
        <end position="583"/>
    </location>
</feature>
<keyword evidence="4" id="KW-1185">Reference proteome</keyword>
<evidence type="ECO:0000313" key="3">
    <source>
        <dbReference type="EMBL" id="GIE00464.1"/>
    </source>
</evidence>
<feature type="region of interest" description="Disordered" evidence="1">
    <location>
        <begin position="239"/>
        <end position="274"/>
    </location>
</feature>
<feature type="transmembrane region" description="Helical" evidence="2">
    <location>
        <begin position="202"/>
        <end position="223"/>
    </location>
</feature>
<feature type="compositionally biased region" description="Basic and acidic residues" evidence="1">
    <location>
        <begin position="334"/>
        <end position="412"/>
    </location>
</feature>
<feature type="transmembrane region" description="Helical" evidence="2">
    <location>
        <begin position="175"/>
        <end position="196"/>
    </location>
</feature>
<feature type="transmembrane region" description="Helical" evidence="2">
    <location>
        <begin position="31"/>
        <end position="59"/>
    </location>
</feature>
<reference evidence="3 4" key="1">
    <citation type="submission" date="2021-01" db="EMBL/GenBank/DDBJ databases">
        <title>Whole genome shotgun sequence of Actinoplanes durhamensis NBRC 14914.</title>
        <authorList>
            <person name="Komaki H."/>
            <person name="Tamura T."/>
        </authorList>
    </citation>
    <scope>NUCLEOTIDE SEQUENCE [LARGE SCALE GENOMIC DNA]</scope>
    <source>
        <strain evidence="3 4">NBRC 14914</strain>
    </source>
</reference>
<organism evidence="3 4">
    <name type="scientific">Paractinoplanes durhamensis</name>
    <dbReference type="NCBI Taxonomy" id="113563"/>
    <lineage>
        <taxon>Bacteria</taxon>
        <taxon>Bacillati</taxon>
        <taxon>Actinomycetota</taxon>
        <taxon>Actinomycetes</taxon>
        <taxon>Micromonosporales</taxon>
        <taxon>Micromonosporaceae</taxon>
        <taxon>Paractinoplanes</taxon>
    </lineage>
</organism>
<feature type="compositionally biased region" description="Basic and acidic residues" evidence="1">
    <location>
        <begin position="442"/>
        <end position="480"/>
    </location>
</feature>
<evidence type="ECO:0000256" key="2">
    <source>
        <dbReference type="SAM" id="Phobius"/>
    </source>
</evidence>
<sequence length="583" mass="65273">MARTGNNQRSANRVAVDVGATGTKSTPKGAVAILGASVLAALWAIAMMTPVGRVTYIYVFKYLEFYMGVLVLVSISITIMVGLVSTDRLVLSIRQRVFLQSIHRTTGVMAVVALGFHLWTKTAEGHIRLIDIAIPFIAQGNTLYIGFGQLSAYILILVIWTGVARARFIGRGKPWMWRAIHSIPYLMWPIALLHGLGAGRPAKTWVIVSYVVCVLMVLIGLAVRLSVSLNRRKDFASPAGVGGPAGQMVATSQPAGKAPRRGREKPAPEPERLGPVAMVDTFQPASPMQVQTAPPVPDMPPQEAERGRRFADEDLVAPAPRPRRPMGDDEIDYEEPRGGGRRYAGEDTSTRMRRPERSDLEDTSTRMRRIEMDDTSTRMRRIEMDDTSTRMRRIEMDDTSTRMRRPDFDEPPPRGGRRYAEDDEDLAPRSRRRPADQPEYDEAPRGRRRADADFDDVPRQRSRYDDEPPSRRSARYEPRYSDFGPEGQEVPRDRRDRGADADRADSGRHSRSGFVDMADDPNYPAGDETPTLVDMASRRARRADQQAAQPIETGRGARRNGRGRMNDDVADDQYWSQLRGEAN</sequence>
<keyword evidence="2" id="KW-0472">Membrane</keyword>
<keyword evidence="2" id="KW-0812">Transmembrane</keyword>
<dbReference type="Proteomes" id="UP000637628">
    <property type="component" value="Unassembled WGS sequence"/>
</dbReference>
<proteinExistence type="predicted"/>
<feature type="transmembrane region" description="Helical" evidence="2">
    <location>
        <begin position="143"/>
        <end position="163"/>
    </location>
</feature>
<gene>
    <name evidence="3" type="ORF">Adu01nite_18140</name>
</gene>